<sequence>MYNMLALIKRNIKVFLRDRAALFFSFLSVIILLGLYFLFLGKQYTSGSEFDSISEELRLFLGVGVIMGGVLVINTVSLSLGVMGTIVSDLETRRLEGFMVTPVERYKVILSYFISSVLVTFALSLMMWILTVLYVGFASGYWYSLETILVSSLLLLFYTFISSALMLFLVTLIKSQNAFGALAGVLGTVIGFMSGIYMPLVVLGKGMVNIASLMPFTHMTVLLKQVLLKEAYAAVPEPLANALEEPYGTLNIGVFGIDIPMIYLMIGCFFIAMVLLLLAYRNMNKKMVK</sequence>
<protein>
    <submittedName>
        <fullName evidence="7">ABC transporter permease</fullName>
    </submittedName>
</protein>
<evidence type="ECO:0000256" key="5">
    <source>
        <dbReference type="SAM" id="Phobius"/>
    </source>
</evidence>
<evidence type="ECO:0000313" key="8">
    <source>
        <dbReference type="Proteomes" id="UP001209076"/>
    </source>
</evidence>
<feature type="transmembrane region" description="Helical" evidence="5">
    <location>
        <begin position="20"/>
        <end position="39"/>
    </location>
</feature>
<feature type="domain" description="ABC-2 type transporter transmembrane" evidence="6">
    <location>
        <begin position="4"/>
        <end position="226"/>
    </location>
</feature>
<keyword evidence="2 5" id="KW-0812">Transmembrane</keyword>
<feature type="transmembrane region" description="Helical" evidence="5">
    <location>
        <begin position="59"/>
        <end position="87"/>
    </location>
</feature>
<feature type="transmembrane region" description="Helical" evidence="5">
    <location>
        <begin position="261"/>
        <end position="280"/>
    </location>
</feature>
<feature type="transmembrane region" description="Helical" evidence="5">
    <location>
        <begin position="108"/>
        <end position="136"/>
    </location>
</feature>
<keyword evidence="4 5" id="KW-0472">Membrane</keyword>
<gene>
    <name evidence="7" type="ORF">N7603_07550</name>
</gene>
<comment type="caution">
    <text evidence="7">The sequence shown here is derived from an EMBL/GenBank/DDBJ whole genome shotgun (WGS) entry which is preliminary data.</text>
</comment>
<dbReference type="PANTHER" id="PTHR43229">
    <property type="entry name" value="NODULATION PROTEIN J"/>
    <property type="match status" value="1"/>
</dbReference>
<reference evidence="8" key="1">
    <citation type="submission" date="2023-07" db="EMBL/GenBank/DDBJ databases">
        <title>Novel Mycoplasma species identified in domestic and wild animals.</title>
        <authorList>
            <person name="Volokhov D.V."/>
            <person name="Furtak V.A."/>
            <person name="Zagorodnyaya T.A."/>
        </authorList>
    </citation>
    <scope>NUCLEOTIDE SEQUENCE [LARGE SCALE GENOMIC DNA]</scope>
    <source>
        <strain evidence="8">92-19</strain>
    </source>
</reference>
<proteinExistence type="predicted"/>
<evidence type="ECO:0000259" key="6">
    <source>
        <dbReference type="Pfam" id="PF01061"/>
    </source>
</evidence>
<evidence type="ECO:0000256" key="3">
    <source>
        <dbReference type="ARBA" id="ARBA00022989"/>
    </source>
</evidence>
<dbReference type="InterPro" id="IPR013525">
    <property type="entry name" value="ABC2_TM"/>
</dbReference>
<keyword evidence="8" id="KW-1185">Reference proteome</keyword>
<dbReference type="Proteomes" id="UP001209076">
    <property type="component" value="Unassembled WGS sequence"/>
</dbReference>
<feature type="transmembrane region" description="Helical" evidence="5">
    <location>
        <begin position="179"/>
        <end position="200"/>
    </location>
</feature>
<evidence type="ECO:0000256" key="2">
    <source>
        <dbReference type="ARBA" id="ARBA00022692"/>
    </source>
</evidence>
<organism evidence="7 8">
    <name type="scientific">Paracholeplasma vituli</name>
    <dbReference type="NCBI Taxonomy" id="69473"/>
    <lineage>
        <taxon>Bacteria</taxon>
        <taxon>Bacillati</taxon>
        <taxon>Mycoplasmatota</taxon>
        <taxon>Mollicutes</taxon>
        <taxon>Acholeplasmatales</taxon>
        <taxon>Acholeplasmataceae</taxon>
        <taxon>Paracholeplasma</taxon>
    </lineage>
</organism>
<feature type="transmembrane region" description="Helical" evidence="5">
    <location>
        <begin position="148"/>
        <end position="172"/>
    </location>
</feature>
<evidence type="ECO:0000256" key="1">
    <source>
        <dbReference type="ARBA" id="ARBA00004141"/>
    </source>
</evidence>
<dbReference type="InterPro" id="IPR000412">
    <property type="entry name" value="ABC_2_transport"/>
</dbReference>
<dbReference type="PIRSF" id="PIRSF006648">
    <property type="entry name" value="DrrB"/>
    <property type="match status" value="1"/>
</dbReference>
<dbReference type="InterPro" id="IPR051784">
    <property type="entry name" value="Nod_factor_ABC_transporter"/>
</dbReference>
<keyword evidence="3 5" id="KW-1133">Transmembrane helix</keyword>
<dbReference type="Pfam" id="PF01061">
    <property type="entry name" value="ABC2_membrane"/>
    <property type="match status" value="1"/>
</dbReference>
<accession>A0ABT2PYF0</accession>
<dbReference type="PANTHER" id="PTHR43229:SF2">
    <property type="entry name" value="NODULATION PROTEIN J"/>
    <property type="match status" value="1"/>
</dbReference>
<comment type="subcellular location">
    <subcellularLocation>
        <location evidence="1">Membrane</location>
        <topology evidence="1">Multi-pass membrane protein</topology>
    </subcellularLocation>
</comment>
<evidence type="ECO:0000256" key="4">
    <source>
        <dbReference type="ARBA" id="ARBA00023136"/>
    </source>
</evidence>
<name>A0ABT2PYF0_9MOLU</name>
<dbReference type="EMBL" id="JAOEGN010000015">
    <property type="protein sequence ID" value="MCU0105511.1"/>
    <property type="molecule type" value="Genomic_DNA"/>
</dbReference>
<evidence type="ECO:0000313" key="7">
    <source>
        <dbReference type="EMBL" id="MCU0105511.1"/>
    </source>
</evidence>